<comment type="similarity">
    <text evidence="2">Belongs to the SspI family.</text>
</comment>
<comment type="subcellular location">
    <subcellularLocation>
        <location evidence="2">Spore core</location>
    </subcellularLocation>
</comment>
<dbReference type="NCBIfam" id="TIGR03092">
    <property type="entry name" value="SASP_sspI"/>
    <property type="match status" value="1"/>
</dbReference>
<dbReference type="STRING" id="135826.KP77_02510"/>
<dbReference type="GO" id="GO:0030435">
    <property type="term" value="P:sporulation resulting in formation of a cellular spore"/>
    <property type="evidence" value="ECO:0007669"/>
    <property type="project" value="UniProtKB-KW"/>
</dbReference>
<comment type="caution">
    <text evidence="3">The sequence shown here is derived from an EMBL/GenBank/DDBJ whole genome shotgun (WGS) entry which is preliminary data.</text>
</comment>
<keyword evidence="4" id="KW-1185">Reference proteome</keyword>
<name>A0A0C2RSR6_9BACL</name>
<dbReference type="Proteomes" id="UP000031950">
    <property type="component" value="Unassembled WGS sequence"/>
</dbReference>
<evidence type="ECO:0000313" key="4">
    <source>
        <dbReference type="Proteomes" id="UP000031950"/>
    </source>
</evidence>
<dbReference type="PATRIC" id="fig|135826.4.peg.254"/>
<dbReference type="InterPro" id="IPR017525">
    <property type="entry name" value="SspI"/>
</dbReference>
<dbReference type="EMBL" id="JXRQ01000008">
    <property type="protein sequence ID" value="KIL53275.1"/>
    <property type="molecule type" value="Genomic_DNA"/>
</dbReference>
<evidence type="ECO:0000256" key="1">
    <source>
        <dbReference type="ARBA" id="ARBA00022969"/>
    </source>
</evidence>
<dbReference type="HAMAP" id="MF_00669">
    <property type="entry name" value="SspI"/>
    <property type="match status" value="1"/>
</dbReference>
<dbReference type="AlphaFoldDB" id="A0A0C2RSR6"/>
<evidence type="ECO:0000313" key="3">
    <source>
        <dbReference type="EMBL" id="KIL53275.1"/>
    </source>
</evidence>
<proteinExistence type="evidence at transcript level"/>
<accession>A0A0C2RSR6</accession>
<keyword evidence="1 2" id="KW-0749">Sporulation</keyword>
<comment type="induction">
    <text evidence="2">Expressed only in the forespore compartment of sporulating cells.</text>
</comment>
<gene>
    <name evidence="2" type="primary">sspI</name>
    <name evidence="3" type="ORF">KP77_02510</name>
</gene>
<protein>
    <recommendedName>
        <fullName evidence="2">Small, acid-soluble spore protein I</fullName>
        <shortName evidence="2">SASP I</shortName>
    </recommendedName>
</protein>
<dbReference type="GO" id="GO:0030436">
    <property type="term" value="P:asexual sporulation"/>
    <property type="evidence" value="ECO:0007669"/>
    <property type="project" value="UniProtKB-UniRule"/>
</dbReference>
<dbReference type="Pfam" id="PF14098">
    <property type="entry name" value="SSPI"/>
    <property type="match status" value="1"/>
</dbReference>
<evidence type="ECO:0000256" key="2">
    <source>
        <dbReference type="HAMAP-Rule" id="MF_00669"/>
    </source>
</evidence>
<sequence length="87" mass="9950">MYKQSEDGETIILNGGLTMNLNIRQTVVQNVKENNVEQLKDTIVDSIQREEEQLLPGLGVLFEIIWKESPEAEQQKMLQVLESGLKH</sequence>
<reference evidence="3 4" key="1">
    <citation type="submission" date="2015-01" db="EMBL/GenBank/DDBJ databases">
        <title>Genome sequence of Jeotgalibacillus alimentarius.</title>
        <authorList>
            <person name="Goh K.M."/>
            <person name="Chan K.-G."/>
            <person name="Yaakop A.S."/>
            <person name="Ee R."/>
            <person name="Gan H.M."/>
            <person name="Chan C.S."/>
        </authorList>
    </citation>
    <scope>NUCLEOTIDE SEQUENCE [LARGE SCALE GENOMIC DNA]</scope>
    <source>
        <strain evidence="3 4">YKJ-13</strain>
    </source>
</reference>
<organism evidence="3 4">
    <name type="scientific">Jeotgalibacillus alimentarius</name>
    <dbReference type="NCBI Taxonomy" id="135826"/>
    <lineage>
        <taxon>Bacteria</taxon>
        <taxon>Bacillati</taxon>
        <taxon>Bacillota</taxon>
        <taxon>Bacilli</taxon>
        <taxon>Bacillales</taxon>
        <taxon>Caryophanaceae</taxon>
        <taxon>Jeotgalibacillus</taxon>
    </lineage>
</organism>